<dbReference type="RefSeq" id="WP_197530499.1">
    <property type="nucleotide sequence ID" value="NZ_SJPS01000002.1"/>
</dbReference>
<dbReference type="PROSITE" id="PS00409">
    <property type="entry name" value="PROKAR_NTER_METHYL"/>
    <property type="match status" value="1"/>
</dbReference>
<dbReference type="NCBIfam" id="TIGR02532">
    <property type="entry name" value="IV_pilin_GFxxxE"/>
    <property type="match status" value="1"/>
</dbReference>
<dbReference type="InterPro" id="IPR012902">
    <property type="entry name" value="N_methyl_site"/>
</dbReference>
<comment type="caution">
    <text evidence="2">The sequence shown here is derived from an EMBL/GenBank/DDBJ whole genome shotgun (WGS) entry which is preliminary data.</text>
</comment>
<dbReference type="Proteomes" id="UP000318437">
    <property type="component" value="Unassembled WGS sequence"/>
</dbReference>
<dbReference type="Pfam" id="PF07596">
    <property type="entry name" value="SBP_bac_10"/>
    <property type="match status" value="1"/>
</dbReference>
<proteinExistence type="predicted"/>
<accession>A0A5C6CY91</accession>
<dbReference type="EMBL" id="SJPS01000002">
    <property type="protein sequence ID" value="TWU28451.1"/>
    <property type="molecule type" value="Genomic_DNA"/>
</dbReference>
<dbReference type="SUPFAM" id="SSF54523">
    <property type="entry name" value="Pili subunits"/>
    <property type="match status" value="1"/>
</dbReference>
<reference evidence="2 3" key="1">
    <citation type="submission" date="2019-02" db="EMBL/GenBank/DDBJ databases">
        <title>Deep-cultivation of Planctomycetes and their phenomic and genomic characterization uncovers novel biology.</title>
        <authorList>
            <person name="Wiegand S."/>
            <person name="Jogler M."/>
            <person name="Boedeker C."/>
            <person name="Pinto D."/>
            <person name="Vollmers J."/>
            <person name="Rivas-Marin E."/>
            <person name="Kohn T."/>
            <person name="Peeters S.H."/>
            <person name="Heuer A."/>
            <person name="Rast P."/>
            <person name="Oberbeckmann S."/>
            <person name="Bunk B."/>
            <person name="Jeske O."/>
            <person name="Meyerdierks A."/>
            <person name="Storesund J.E."/>
            <person name="Kallscheuer N."/>
            <person name="Luecker S."/>
            <person name="Lage O.M."/>
            <person name="Pohl T."/>
            <person name="Merkel B.J."/>
            <person name="Hornburger P."/>
            <person name="Mueller R.-W."/>
            <person name="Bruemmer F."/>
            <person name="Labrenz M."/>
            <person name="Spormann A.M."/>
            <person name="Op Den Camp H."/>
            <person name="Overmann J."/>
            <person name="Amann R."/>
            <person name="Jetten M.S.M."/>
            <person name="Mascher T."/>
            <person name="Medema M.H."/>
            <person name="Devos D.P."/>
            <person name="Kaster A.-K."/>
            <person name="Ovreas L."/>
            <person name="Rohde M."/>
            <person name="Galperin M.Y."/>
            <person name="Jogler C."/>
        </authorList>
    </citation>
    <scope>NUCLEOTIDE SEQUENCE [LARGE SCALE GENOMIC DNA]</scope>
    <source>
        <strain evidence="2 3">Pla144</strain>
    </source>
</reference>
<name>A0A5C6CY91_9BACT</name>
<evidence type="ECO:0000313" key="2">
    <source>
        <dbReference type="EMBL" id="TWU28451.1"/>
    </source>
</evidence>
<keyword evidence="3" id="KW-1185">Reference proteome</keyword>
<dbReference type="Pfam" id="PF07963">
    <property type="entry name" value="N_methyl"/>
    <property type="match status" value="1"/>
</dbReference>
<dbReference type="InterPro" id="IPR027558">
    <property type="entry name" value="Pre_pil_HX9DG_C"/>
</dbReference>
<dbReference type="PANTHER" id="PTHR30093:SF2">
    <property type="entry name" value="TYPE II SECRETION SYSTEM PROTEIN H"/>
    <property type="match status" value="1"/>
</dbReference>
<evidence type="ECO:0000313" key="3">
    <source>
        <dbReference type="Proteomes" id="UP000318437"/>
    </source>
</evidence>
<feature type="domain" description="DUF1559" evidence="1">
    <location>
        <begin position="34"/>
        <end position="322"/>
    </location>
</feature>
<sequence>MDKSRRLQGFTLVELLVVIAIIGVLVGLLLPAVQAAREAARRMQCVNNLKQMGLGFLNHESTHGILPCSGWTAVYLGDPLLGTGREQPGGWIYQILPYVEQQAIYDITDDGDKLNITAAQRQQSIDLQGKPISFFNCPSRRPAQAQPYALSNSWTPRNGARAPFVARSDYAANAGDGEKGMEFWLEDEKKYETKIEWLFFDYKTLGDKQWPPLDGQTGVNYQGAEIGFKDITDGSSNTYAVGEKYLNPLYYESDGTDDGGDNHSMYQGFDWDVNRWTSVNDPPLQDRLGQESYGSFGSAHPGGFNMANCDGSVQIVSYDVDPDVHRRASHRNDGGGILPVQIPITP</sequence>
<dbReference type="Gene3D" id="3.30.700.10">
    <property type="entry name" value="Glycoprotein, Type 4 Pilin"/>
    <property type="match status" value="1"/>
</dbReference>
<protein>
    <recommendedName>
        <fullName evidence="1">DUF1559 domain-containing protein</fullName>
    </recommendedName>
</protein>
<organism evidence="2 3">
    <name type="scientific">Bythopirellula polymerisocia</name>
    <dbReference type="NCBI Taxonomy" id="2528003"/>
    <lineage>
        <taxon>Bacteria</taxon>
        <taxon>Pseudomonadati</taxon>
        <taxon>Planctomycetota</taxon>
        <taxon>Planctomycetia</taxon>
        <taxon>Pirellulales</taxon>
        <taxon>Lacipirellulaceae</taxon>
        <taxon>Bythopirellula</taxon>
    </lineage>
</organism>
<dbReference type="AlphaFoldDB" id="A0A5C6CY91"/>
<dbReference type="NCBIfam" id="TIGR04294">
    <property type="entry name" value="pre_pil_HX9DG"/>
    <property type="match status" value="1"/>
</dbReference>
<dbReference type="InterPro" id="IPR045584">
    <property type="entry name" value="Pilin-like"/>
</dbReference>
<evidence type="ECO:0000259" key="1">
    <source>
        <dbReference type="Pfam" id="PF07596"/>
    </source>
</evidence>
<gene>
    <name evidence="2" type="ORF">Pla144_17410</name>
</gene>
<dbReference type="InterPro" id="IPR011453">
    <property type="entry name" value="DUF1559"/>
</dbReference>
<dbReference type="PANTHER" id="PTHR30093">
    <property type="entry name" value="GENERAL SECRETION PATHWAY PROTEIN G"/>
    <property type="match status" value="1"/>
</dbReference>